<organism evidence="6">
    <name type="scientific">Aureococcus anophagefferens</name>
    <name type="common">Harmful bloom alga</name>
    <dbReference type="NCBI Taxonomy" id="44056"/>
    <lineage>
        <taxon>Eukaryota</taxon>
        <taxon>Sar</taxon>
        <taxon>Stramenopiles</taxon>
        <taxon>Ochrophyta</taxon>
        <taxon>Pelagophyceae</taxon>
        <taxon>Pelagomonadales</taxon>
        <taxon>Pelagomonadaceae</taxon>
        <taxon>Aureococcus</taxon>
    </lineage>
</organism>
<dbReference type="KEGG" id="aaf:AURANDRAFT_71842"/>
<accession>F0YCG6</accession>
<evidence type="ECO:0000313" key="6">
    <source>
        <dbReference type="Proteomes" id="UP000002729"/>
    </source>
</evidence>
<dbReference type="eggNOG" id="KOG0725">
    <property type="taxonomic scope" value="Eukaryota"/>
</dbReference>
<dbReference type="CDD" id="cd05233">
    <property type="entry name" value="SDR_c"/>
    <property type="match status" value="1"/>
</dbReference>
<feature type="coiled-coil region" evidence="3">
    <location>
        <begin position="685"/>
        <end position="712"/>
    </location>
</feature>
<protein>
    <submittedName>
        <fullName evidence="5">Uncharacterized protein</fullName>
    </submittedName>
</protein>
<dbReference type="OrthoDB" id="1393670at2759"/>
<dbReference type="GO" id="GO:0016616">
    <property type="term" value="F:oxidoreductase activity, acting on the CH-OH group of donors, NAD or NADP as acceptor"/>
    <property type="evidence" value="ECO:0007669"/>
    <property type="project" value="TreeGrafter"/>
</dbReference>
<dbReference type="AlphaFoldDB" id="F0YCG6"/>
<proteinExistence type="inferred from homology"/>
<evidence type="ECO:0000256" key="4">
    <source>
        <dbReference type="SAM" id="MobiDB-lite"/>
    </source>
</evidence>
<evidence type="ECO:0000256" key="1">
    <source>
        <dbReference type="ARBA" id="ARBA00006484"/>
    </source>
</evidence>
<dbReference type="PRINTS" id="PR00080">
    <property type="entry name" value="SDRFAMILY"/>
</dbReference>
<evidence type="ECO:0000256" key="2">
    <source>
        <dbReference type="ARBA" id="ARBA00023002"/>
    </source>
</evidence>
<feature type="compositionally biased region" description="Pro residues" evidence="4">
    <location>
        <begin position="298"/>
        <end position="308"/>
    </location>
</feature>
<keyword evidence="6" id="KW-1185">Reference proteome</keyword>
<dbReference type="Pfam" id="PF00106">
    <property type="entry name" value="adh_short"/>
    <property type="match status" value="1"/>
</dbReference>
<dbReference type="PANTHER" id="PTHR42760">
    <property type="entry name" value="SHORT-CHAIN DEHYDROGENASES/REDUCTASES FAMILY MEMBER"/>
    <property type="match status" value="1"/>
</dbReference>
<feature type="compositionally biased region" description="Basic and acidic residues" evidence="4">
    <location>
        <begin position="522"/>
        <end position="559"/>
    </location>
</feature>
<sequence length="780" mass="81988">MDAKEAAIAKEAASKPPLSRPLASLLGKAIVVTGATSGLGRCIALQCAKAGARGVLILGRDAKRGAAVVAAIKDAAPRCLCEFVRGDLAEGPACAAAALAAATKLFGTVEGLVNSAAVCFPRGTLASTSPELWGTMLATNLTAPFLFTQAFAAHMKASKTRGSVVNIGSCAAHGGAPFILAYSCSKGGLTVLTKNSAQELRGDGIRVNQINMGWCLTDAEDAGQRAEKGDGWLADADAGSPSGRLLRTVDTSASVVHFLSDATAMVTGAVLDISPDVIPGMLPAAVGFFVVHDNDGAPPAPAPAPPQPAAKRQSNQPSITTHRRTPSLTPAELAAQAKRAEAARLSAAAAVRALAEKRRPASSSPPPAPVARAWTPSPVPPARTPEATAAAAALAAEDALRRARARIPSPAPPARTPEATAAAAALAAKAALLAAARLAEETRPLAAIAEEARPPAPAVRVSGWVERFMDRPPREARAPAAPAFEMPAKMNDFILEGFRDRQAGSRAPPDESSSSDDDEDESRSLGDESRGDDASRQGSESRGDDASRASGPRPEDAARRPPRPKRDRYYEEASDDDAAPPEAEVLEKPARHRDRDRIRRHKLRKVGASDLDQIRARGAATVLSARLAATSDTVGTTITQLKQRIATKSVESIETDLARLRREIATRDPGWQRQDDEPTDVNYELDQAAAALELFETHVARAERALATAQRDALAALIRSPPLERRARRYRGRPRSLETRARGSTRSAPSARRPGERVFFVGVGPVASVVRTLPRQLPVA</sequence>
<comment type="similarity">
    <text evidence="1">Belongs to the short-chain dehydrogenases/reductases (SDR) family.</text>
</comment>
<dbReference type="PANTHER" id="PTHR42760:SF133">
    <property type="entry name" value="3-OXOACYL-[ACYL-CARRIER-PROTEIN] REDUCTASE"/>
    <property type="match status" value="1"/>
</dbReference>
<dbReference type="Proteomes" id="UP000002729">
    <property type="component" value="Unassembled WGS sequence"/>
</dbReference>
<name>F0YCG6_AURAN</name>
<evidence type="ECO:0000313" key="5">
    <source>
        <dbReference type="EMBL" id="EGB07392.1"/>
    </source>
</evidence>
<feature type="region of interest" description="Disordered" evidence="4">
    <location>
        <begin position="356"/>
        <end position="387"/>
    </location>
</feature>
<feature type="compositionally biased region" description="Basic and acidic residues" evidence="4">
    <location>
        <begin position="585"/>
        <end position="597"/>
    </location>
</feature>
<dbReference type="EMBL" id="GL833131">
    <property type="protein sequence ID" value="EGB07392.1"/>
    <property type="molecule type" value="Genomic_DNA"/>
</dbReference>
<keyword evidence="2" id="KW-0560">Oxidoreductase</keyword>
<feature type="region of interest" description="Disordered" evidence="4">
    <location>
        <begin position="502"/>
        <end position="600"/>
    </location>
</feature>
<feature type="region of interest" description="Disordered" evidence="4">
    <location>
        <begin position="725"/>
        <end position="753"/>
    </location>
</feature>
<reference evidence="5 6" key="1">
    <citation type="journal article" date="2011" name="Proc. Natl. Acad. Sci. U.S.A.">
        <title>Niche of harmful alga Aureococcus anophagefferens revealed through ecogenomics.</title>
        <authorList>
            <person name="Gobler C.J."/>
            <person name="Berry D.L."/>
            <person name="Dyhrman S.T."/>
            <person name="Wilhelm S.W."/>
            <person name="Salamov A."/>
            <person name="Lobanov A.V."/>
            <person name="Zhang Y."/>
            <person name="Collier J.L."/>
            <person name="Wurch L.L."/>
            <person name="Kustka A.B."/>
            <person name="Dill B.D."/>
            <person name="Shah M."/>
            <person name="VerBerkmoes N.C."/>
            <person name="Kuo A."/>
            <person name="Terry A."/>
            <person name="Pangilinan J."/>
            <person name="Lindquist E.A."/>
            <person name="Lucas S."/>
            <person name="Paulsen I.T."/>
            <person name="Hattenrath-Lehmann T.K."/>
            <person name="Talmage S.C."/>
            <person name="Walker E.A."/>
            <person name="Koch F."/>
            <person name="Burson A.M."/>
            <person name="Marcoval M.A."/>
            <person name="Tang Y.Z."/>
            <person name="Lecleir G.R."/>
            <person name="Coyne K.J."/>
            <person name="Berg G.M."/>
            <person name="Bertrand E.M."/>
            <person name="Saito M.A."/>
            <person name="Gladyshev V.N."/>
            <person name="Grigoriev I.V."/>
        </authorList>
    </citation>
    <scope>NUCLEOTIDE SEQUENCE [LARGE SCALE GENOMIC DNA]</scope>
    <source>
        <strain evidence="6">CCMP 1984</strain>
    </source>
</reference>
<gene>
    <name evidence="5" type="ORF">AURANDRAFT_71842</name>
</gene>
<dbReference type="PRINTS" id="PR00081">
    <property type="entry name" value="GDHRDH"/>
</dbReference>
<dbReference type="GeneID" id="20228426"/>
<dbReference type="InterPro" id="IPR002347">
    <property type="entry name" value="SDR_fam"/>
</dbReference>
<evidence type="ECO:0000256" key="3">
    <source>
        <dbReference type="SAM" id="Coils"/>
    </source>
</evidence>
<dbReference type="RefSeq" id="XP_009038010.1">
    <property type="nucleotide sequence ID" value="XM_009039762.1"/>
</dbReference>
<dbReference type="Gene3D" id="3.40.50.720">
    <property type="entry name" value="NAD(P)-binding Rossmann-like Domain"/>
    <property type="match status" value="1"/>
</dbReference>
<keyword evidence="3" id="KW-0175">Coiled coil</keyword>
<dbReference type="SUPFAM" id="SSF51735">
    <property type="entry name" value="NAD(P)-binding Rossmann-fold domains"/>
    <property type="match status" value="1"/>
</dbReference>
<feature type="region of interest" description="Disordered" evidence="4">
    <location>
        <begin position="297"/>
        <end position="334"/>
    </location>
</feature>
<dbReference type="InParanoid" id="F0YCG6"/>
<dbReference type="InterPro" id="IPR036291">
    <property type="entry name" value="NAD(P)-bd_dom_sf"/>
</dbReference>